<dbReference type="Pfam" id="PF03732">
    <property type="entry name" value="Retrotrans_gag"/>
    <property type="match status" value="1"/>
</dbReference>
<protein>
    <recommendedName>
        <fullName evidence="1">Retrotransposon gag domain-containing protein</fullName>
    </recommendedName>
</protein>
<gene>
    <name evidence="2" type="ORF">F2Q70_00002747</name>
</gene>
<name>A0A8S9IWU8_BRACR</name>
<comment type="caution">
    <text evidence="2">The sequence shown here is derived from an EMBL/GenBank/DDBJ whole genome shotgun (WGS) entry which is preliminary data.</text>
</comment>
<evidence type="ECO:0000259" key="1">
    <source>
        <dbReference type="Pfam" id="PF03732"/>
    </source>
</evidence>
<dbReference type="PANTHER" id="PTHR33223">
    <property type="entry name" value="CCHC-TYPE DOMAIN-CONTAINING PROTEIN"/>
    <property type="match status" value="1"/>
</dbReference>
<dbReference type="InterPro" id="IPR005162">
    <property type="entry name" value="Retrotrans_gag_dom"/>
</dbReference>
<accession>A0A8S9IWU8</accession>
<dbReference type="AlphaFoldDB" id="A0A8S9IWU8"/>
<sequence length="400" mass="44383">MHSSHAESHLDVSGVLLHICETCHTTCVQHVSPRMRPEACWLTHSRSGGAILLAGVFYIYSAPMLILIHPKPLKGVAEREVEKESKMFGAISRVLEHFRDQLIYLKSEEIVQRLEEALSKFRTVHSSPFEIKALGLDLTEPLTLGKGCKAFSLKSAGRVNGRTGLGRRVNFMTLTGLSLARHVALPDHGVGLDGQSCSCLIVGWPVGLSSPTLGFGRPLVIFLFDCRPVGRPMPRTSSPDSYADTPFTDEITLIEMPRKFSFPSIKAYDDTTDPDDHVSQYRQRMLAVALPKESREETMCKGLGSTLTGPALQWYINLPSRSIASFAVLSDKFVEQFASSRDLEKTSDGLYEILPHRAEPLRGYIVRFNQEKVAIPECSIPTAISAFKRGLLHDGDLYKE</sequence>
<dbReference type="EMBL" id="QGKY02001015">
    <property type="protein sequence ID" value="KAF2574234.1"/>
    <property type="molecule type" value="Genomic_DNA"/>
</dbReference>
<dbReference type="PANTHER" id="PTHR33223:SF9">
    <property type="entry name" value="RETROTRANSPOSON GAG DOMAIN-CONTAINING PROTEIN"/>
    <property type="match status" value="1"/>
</dbReference>
<proteinExistence type="predicted"/>
<feature type="domain" description="Retrotransposon gag" evidence="1">
    <location>
        <begin position="306"/>
        <end position="392"/>
    </location>
</feature>
<reference evidence="2" key="1">
    <citation type="submission" date="2019-12" db="EMBL/GenBank/DDBJ databases">
        <title>Genome sequencing and annotation of Brassica cretica.</title>
        <authorList>
            <person name="Studholme D.J."/>
            <person name="Sarris P.F."/>
        </authorList>
    </citation>
    <scope>NUCLEOTIDE SEQUENCE</scope>
    <source>
        <strain evidence="2">PFS-102/07</strain>
        <tissue evidence="2">Leaf</tissue>
    </source>
</reference>
<evidence type="ECO:0000313" key="2">
    <source>
        <dbReference type="EMBL" id="KAF2574234.1"/>
    </source>
</evidence>
<organism evidence="2">
    <name type="scientific">Brassica cretica</name>
    <name type="common">Mustard</name>
    <dbReference type="NCBI Taxonomy" id="69181"/>
    <lineage>
        <taxon>Eukaryota</taxon>
        <taxon>Viridiplantae</taxon>
        <taxon>Streptophyta</taxon>
        <taxon>Embryophyta</taxon>
        <taxon>Tracheophyta</taxon>
        <taxon>Spermatophyta</taxon>
        <taxon>Magnoliopsida</taxon>
        <taxon>eudicotyledons</taxon>
        <taxon>Gunneridae</taxon>
        <taxon>Pentapetalae</taxon>
        <taxon>rosids</taxon>
        <taxon>malvids</taxon>
        <taxon>Brassicales</taxon>
        <taxon>Brassicaceae</taxon>
        <taxon>Brassiceae</taxon>
        <taxon>Brassica</taxon>
    </lineage>
</organism>